<sequence length="304" mass="32987">MAQANSKENTKAKTAGGSEPATAVPGSKITLTGTQQTNLTTLCARARDAVLARPLLNDTWALHVLNQVKDYDFRRVQSGRFGCAFACKRALILDRWAQSWLDEHPRATVIHLACGLDSRCLRLRWGGGAGAVAGSQKSTADVCWVDLDLPDVVDLRRKLVPQPPPAPGVDYRLMGVSATDSGWLDDVPADRPTLIIMEGLTMYLPERDGLAMLRRLLQRFSSGALIFDAVGSLTFRLQSMSGVMRKTGARLTWAIDEPRHLELLDERLRFVENAGGPDLMSKGPHSGILPAPCAGSSGSSATRR</sequence>
<reference evidence="4 5" key="1">
    <citation type="submission" date="2023-01" db="EMBL/GenBank/DDBJ databases">
        <title>Analysis of 21 Apiospora genomes using comparative genomics revels a genus with tremendous synthesis potential of carbohydrate active enzymes and secondary metabolites.</title>
        <authorList>
            <person name="Sorensen T."/>
        </authorList>
    </citation>
    <scope>NUCLEOTIDE SEQUENCE [LARGE SCALE GENOMIC DNA]</scope>
    <source>
        <strain evidence="4 5">CBS 117206</strain>
    </source>
</reference>
<dbReference type="Proteomes" id="UP001392437">
    <property type="component" value="Unassembled WGS sequence"/>
</dbReference>
<comment type="caution">
    <text evidence="4">The sequence shown here is derived from an EMBL/GenBank/DDBJ whole genome shotgun (WGS) entry which is preliminary data.</text>
</comment>
<feature type="compositionally biased region" description="Low complexity" evidence="3">
    <location>
        <begin position="294"/>
        <end position="304"/>
    </location>
</feature>
<proteinExistence type="predicted"/>
<feature type="region of interest" description="Disordered" evidence="3">
    <location>
        <begin position="1"/>
        <end position="29"/>
    </location>
</feature>
<dbReference type="GO" id="GO:0008168">
    <property type="term" value="F:methyltransferase activity"/>
    <property type="evidence" value="ECO:0007669"/>
    <property type="project" value="UniProtKB-KW"/>
</dbReference>
<dbReference type="InterPro" id="IPR007213">
    <property type="entry name" value="Ppm1/Ppm2/Tcmp"/>
</dbReference>
<dbReference type="SUPFAM" id="SSF53335">
    <property type="entry name" value="S-adenosyl-L-methionine-dependent methyltransferases"/>
    <property type="match status" value="1"/>
</dbReference>
<dbReference type="PIRSF" id="PIRSF028177">
    <property type="entry name" value="Polyketide_synth_Omtfrase_TcmP"/>
    <property type="match status" value="1"/>
</dbReference>
<evidence type="ECO:0000256" key="1">
    <source>
        <dbReference type="ARBA" id="ARBA00022603"/>
    </source>
</evidence>
<dbReference type="GO" id="GO:0032259">
    <property type="term" value="P:methylation"/>
    <property type="evidence" value="ECO:0007669"/>
    <property type="project" value="UniProtKB-KW"/>
</dbReference>
<evidence type="ECO:0000313" key="5">
    <source>
        <dbReference type="Proteomes" id="UP001392437"/>
    </source>
</evidence>
<evidence type="ECO:0000256" key="3">
    <source>
        <dbReference type="SAM" id="MobiDB-lite"/>
    </source>
</evidence>
<dbReference type="PANTHER" id="PTHR43619">
    <property type="entry name" value="S-ADENOSYL-L-METHIONINE-DEPENDENT METHYLTRANSFERASE YKTD-RELATED"/>
    <property type="match status" value="1"/>
</dbReference>
<dbReference type="Gene3D" id="3.40.50.150">
    <property type="entry name" value="Vaccinia Virus protein VP39"/>
    <property type="match status" value="1"/>
</dbReference>
<evidence type="ECO:0000313" key="4">
    <source>
        <dbReference type="EMBL" id="KAK8105569.1"/>
    </source>
</evidence>
<dbReference type="InterPro" id="IPR016874">
    <property type="entry name" value="TcmP-like"/>
</dbReference>
<evidence type="ECO:0000256" key="2">
    <source>
        <dbReference type="ARBA" id="ARBA00022679"/>
    </source>
</evidence>
<keyword evidence="2" id="KW-0808">Transferase</keyword>
<feature type="region of interest" description="Disordered" evidence="3">
    <location>
        <begin position="281"/>
        <end position="304"/>
    </location>
</feature>
<protein>
    <submittedName>
        <fullName evidence="4">O-methyltransferase</fullName>
    </submittedName>
</protein>
<accession>A0AAW0QPQ7</accession>
<name>A0AAW0QPQ7_9PEZI</name>
<dbReference type="InterPro" id="IPR029063">
    <property type="entry name" value="SAM-dependent_MTases_sf"/>
</dbReference>
<dbReference type="PANTHER" id="PTHR43619:SF2">
    <property type="entry name" value="S-ADENOSYL-L-METHIONINE-DEPENDENT METHYLTRANSFERASES SUPERFAMILY PROTEIN"/>
    <property type="match status" value="1"/>
</dbReference>
<dbReference type="AlphaFoldDB" id="A0AAW0QPQ7"/>
<dbReference type="Pfam" id="PF04072">
    <property type="entry name" value="LCM"/>
    <property type="match status" value="1"/>
</dbReference>
<keyword evidence="5" id="KW-1185">Reference proteome</keyword>
<organism evidence="4 5">
    <name type="scientific">Apiospora kogelbergensis</name>
    <dbReference type="NCBI Taxonomy" id="1337665"/>
    <lineage>
        <taxon>Eukaryota</taxon>
        <taxon>Fungi</taxon>
        <taxon>Dikarya</taxon>
        <taxon>Ascomycota</taxon>
        <taxon>Pezizomycotina</taxon>
        <taxon>Sordariomycetes</taxon>
        <taxon>Xylariomycetidae</taxon>
        <taxon>Amphisphaeriales</taxon>
        <taxon>Apiosporaceae</taxon>
        <taxon>Apiospora</taxon>
    </lineage>
</organism>
<keyword evidence="1" id="KW-0489">Methyltransferase</keyword>
<gene>
    <name evidence="4" type="ORF">PG999_008928</name>
</gene>
<dbReference type="EMBL" id="JAQQWP010000008">
    <property type="protein sequence ID" value="KAK8105569.1"/>
    <property type="molecule type" value="Genomic_DNA"/>
</dbReference>